<evidence type="ECO:0000313" key="2">
    <source>
        <dbReference type="Proteomes" id="UP000801492"/>
    </source>
</evidence>
<reference evidence="1" key="1">
    <citation type="submission" date="2019-08" db="EMBL/GenBank/DDBJ databases">
        <title>The genome of the North American firefly Photinus pyralis.</title>
        <authorList>
            <consortium name="Photinus pyralis genome working group"/>
            <person name="Fallon T.R."/>
            <person name="Sander Lower S.E."/>
            <person name="Weng J.-K."/>
        </authorList>
    </citation>
    <scope>NUCLEOTIDE SEQUENCE</scope>
    <source>
        <strain evidence="1">TRF0915ILg1</strain>
        <tissue evidence="1">Whole body</tissue>
    </source>
</reference>
<dbReference type="Proteomes" id="UP000801492">
    <property type="component" value="Unassembled WGS sequence"/>
</dbReference>
<dbReference type="OrthoDB" id="6779869at2759"/>
<comment type="caution">
    <text evidence="1">The sequence shown here is derived from an EMBL/GenBank/DDBJ whole genome shotgun (WGS) entry which is preliminary data.</text>
</comment>
<dbReference type="EMBL" id="VTPC01084345">
    <property type="protein sequence ID" value="KAF2887276.1"/>
    <property type="molecule type" value="Genomic_DNA"/>
</dbReference>
<proteinExistence type="predicted"/>
<evidence type="ECO:0000313" key="1">
    <source>
        <dbReference type="EMBL" id="KAF2887276.1"/>
    </source>
</evidence>
<organism evidence="1 2">
    <name type="scientific">Ignelater luminosus</name>
    <name type="common">Cucubano</name>
    <name type="synonym">Pyrophorus luminosus</name>
    <dbReference type="NCBI Taxonomy" id="2038154"/>
    <lineage>
        <taxon>Eukaryota</taxon>
        <taxon>Metazoa</taxon>
        <taxon>Ecdysozoa</taxon>
        <taxon>Arthropoda</taxon>
        <taxon>Hexapoda</taxon>
        <taxon>Insecta</taxon>
        <taxon>Pterygota</taxon>
        <taxon>Neoptera</taxon>
        <taxon>Endopterygota</taxon>
        <taxon>Coleoptera</taxon>
        <taxon>Polyphaga</taxon>
        <taxon>Elateriformia</taxon>
        <taxon>Elateroidea</taxon>
        <taxon>Elateridae</taxon>
        <taxon>Agrypninae</taxon>
        <taxon>Pyrophorini</taxon>
        <taxon>Ignelater</taxon>
    </lineage>
</organism>
<keyword evidence="2" id="KW-1185">Reference proteome</keyword>
<protein>
    <submittedName>
        <fullName evidence="1">Uncharacterized protein</fullName>
    </submittedName>
</protein>
<gene>
    <name evidence="1" type="ORF">ILUMI_18897</name>
</gene>
<name>A0A8K0CLK8_IGNLU</name>
<dbReference type="PANTHER" id="PTHR47331">
    <property type="entry name" value="PHD-TYPE DOMAIN-CONTAINING PROTEIN"/>
    <property type="match status" value="1"/>
</dbReference>
<accession>A0A8K0CLK8</accession>
<dbReference type="AlphaFoldDB" id="A0A8K0CLK8"/>
<sequence length="308" mass="35732">MLLSTTCVRVFDKEENSHIVRSLLDRAAQEHFPEFTLDREQIRIPNNDVIADPQYYKPSKIDLLIGVELYDTLLCIVQIRLAKRGLTLQKTRLDWIFGGPVEEKMIILNKSYCYVKVNSDMQQQLSDLRELIVKRFLAFELRLTKNGELKTKYTRFMRKYRDMGHMSEVFGRVEAGVEYFMPHHGVLLEAYQIEGNKPAIAQIIRDDFFVEDLLTGADSIEKAAYICENVSNVLKTACFELQKWYSNEPEYENAKTLGLLYAWNQDALRYKILENLADLLSRGVLPSEIKTASLWSHSPSWLAQDSVF</sequence>